<dbReference type="InterPro" id="IPR008999">
    <property type="entry name" value="Actin-crosslinking"/>
</dbReference>
<dbReference type="Gene3D" id="2.80.10.50">
    <property type="match status" value="3"/>
</dbReference>
<dbReference type="InterPro" id="IPR052883">
    <property type="entry name" value="Hisactophilin"/>
</dbReference>
<gene>
    <name evidence="5" type="ORF">PROFUN_07726</name>
</gene>
<dbReference type="InterPro" id="IPR022768">
    <property type="entry name" value="Fascin-like_dom"/>
</dbReference>
<evidence type="ECO:0000259" key="4">
    <source>
        <dbReference type="Pfam" id="PF06268"/>
    </source>
</evidence>
<dbReference type="AlphaFoldDB" id="A0A2P6N1F2"/>
<evidence type="ECO:0000256" key="2">
    <source>
        <dbReference type="ARBA" id="ARBA00022490"/>
    </source>
</evidence>
<organism evidence="5 6">
    <name type="scientific">Planoprotostelium fungivorum</name>
    <dbReference type="NCBI Taxonomy" id="1890364"/>
    <lineage>
        <taxon>Eukaryota</taxon>
        <taxon>Amoebozoa</taxon>
        <taxon>Evosea</taxon>
        <taxon>Variosea</taxon>
        <taxon>Cavosteliida</taxon>
        <taxon>Cavosteliaceae</taxon>
        <taxon>Planoprotostelium</taxon>
    </lineage>
</organism>
<evidence type="ECO:0000313" key="6">
    <source>
        <dbReference type="Proteomes" id="UP000241769"/>
    </source>
</evidence>
<feature type="domain" description="Fascin-like" evidence="4">
    <location>
        <begin position="112"/>
        <end position="183"/>
    </location>
</feature>
<dbReference type="GO" id="GO:0015629">
    <property type="term" value="C:actin cytoskeleton"/>
    <property type="evidence" value="ECO:0007669"/>
    <property type="project" value="TreeGrafter"/>
</dbReference>
<protein>
    <submittedName>
        <fullName evidence="5">Peroxidase PPOD1</fullName>
    </submittedName>
</protein>
<evidence type="ECO:0000256" key="3">
    <source>
        <dbReference type="ARBA" id="ARBA00023203"/>
    </source>
</evidence>
<name>A0A2P6N1F2_9EUKA</name>
<dbReference type="PANTHER" id="PTHR33351">
    <property type="entry name" value="HISACTOPHILIN-1-RELATED"/>
    <property type="match status" value="1"/>
</dbReference>
<keyword evidence="6" id="KW-1185">Reference proteome</keyword>
<dbReference type="GO" id="GO:0030674">
    <property type="term" value="F:protein-macromolecule adaptor activity"/>
    <property type="evidence" value="ECO:0007669"/>
    <property type="project" value="InterPro"/>
</dbReference>
<dbReference type="OrthoDB" id="429835at2759"/>
<reference evidence="5 6" key="1">
    <citation type="journal article" date="2018" name="Genome Biol. Evol.">
        <title>Multiple Roots of Fruiting Body Formation in Amoebozoa.</title>
        <authorList>
            <person name="Hillmann F."/>
            <person name="Forbes G."/>
            <person name="Novohradska S."/>
            <person name="Ferling I."/>
            <person name="Riege K."/>
            <person name="Groth M."/>
            <person name="Westermann M."/>
            <person name="Marz M."/>
            <person name="Spaller T."/>
            <person name="Winckler T."/>
            <person name="Schaap P."/>
            <person name="Glockner G."/>
        </authorList>
    </citation>
    <scope>NUCLEOTIDE SEQUENCE [LARGE SCALE GENOMIC DNA]</scope>
    <source>
        <strain evidence="5 6">Jena</strain>
    </source>
</reference>
<dbReference type="Pfam" id="PF06268">
    <property type="entry name" value="Fascin"/>
    <property type="match status" value="1"/>
</dbReference>
<accession>A0A2P6N1F2</accession>
<dbReference type="STRING" id="1890364.A0A2P6N1F2"/>
<dbReference type="SUPFAM" id="SSF50405">
    <property type="entry name" value="Actin-crosslinking proteins"/>
    <property type="match status" value="2"/>
</dbReference>
<keyword evidence="5" id="KW-0575">Peroxidase</keyword>
<keyword evidence="2" id="KW-0963">Cytoplasm</keyword>
<keyword evidence="5" id="KW-0560">Oxidoreductase</keyword>
<sequence length="248" mass="28295">MTYYLKSAHGQFLSAREDKSVTQVKKEKAWEKWLFEPTGNGTIHIRGAHGYYLSARPDGYVLQAPAPGDHEVWTLVPNQFGKYALRSAHGTYLRAGDSSEHLRLNATPNCTEWEQWTLILEFESHTSFIRSAYGKFLSARDDRSVNQSPNKKDWERWTALPAGNGKYLIRSDHKKYLTIDHNGNALQIDNQKEAEWDIIPSGHAKFVLRAPNGHYLRAADAIENFRINGSPSAGEGEQWFIERTHPDK</sequence>
<comment type="caution">
    <text evidence="5">The sequence shown here is derived from an EMBL/GenBank/DDBJ whole genome shotgun (WGS) entry which is preliminary data.</text>
</comment>
<dbReference type="GO" id="GO:0051015">
    <property type="term" value="F:actin filament binding"/>
    <property type="evidence" value="ECO:0007669"/>
    <property type="project" value="InterPro"/>
</dbReference>
<evidence type="ECO:0000256" key="1">
    <source>
        <dbReference type="ARBA" id="ARBA00004496"/>
    </source>
</evidence>
<evidence type="ECO:0000313" key="5">
    <source>
        <dbReference type="EMBL" id="PRP77784.1"/>
    </source>
</evidence>
<dbReference type="InParanoid" id="A0A2P6N1F2"/>
<comment type="subcellular location">
    <subcellularLocation>
        <location evidence="1">Cytoplasm</location>
    </subcellularLocation>
</comment>
<proteinExistence type="predicted"/>
<keyword evidence="3" id="KW-0009">Actin-binding</keyword>
<dbReference type="EMBL" id="MDYQ01000254">
    <property type="protein sequence ID" value="PRP77784.1"/>
    <property type="molecule type" value="Genomic_DNA"/>
</dbReference>
<dbReference type="GO" id="GO:0004601">
    <property type="term" value="F:peroxidase activity"/>
    <property type="evidence" value="ECO:0007669"/>
    <property type="project" value="UniProtKB-KW"/>
</dbReference>
<dbReference type="GO" id="GO:0005737">
    <property type="term" value="C:cytoplasm"/>
    <property type="evidence" value="ECO:0007669"/>
    <property type="project" value="UniProtKB-SubCell"/>
</dbReference>
<dbReference type="Proteomes" id="UP000241769">
    <property type="component" value="Unassembled WGS sequence"/>
</dbReference>
<dbReference type="GO" id="GO:0030041">
    <property type="term" value="P:actin filament polymerization"/>
    <property type="evidence" value="ECO:0007669"/>
    <property type="project" value="TreeGrafter"/>
</dbReference>
<dbReference type="CDD" id="cd00257">
    <property type="entry name" value="beta-trefoil_FSCN-like"/>
    <property type="match status" value="2"/>
</dbReference>
<dbReference type="PANTHER" id="PTHR33351:SF1">
    <property type="entry name" value="IG-LIKE DOMAIN-CONTAINING PROTEIN-RELATED"/>
    <property type="match status" value="1"/>
</dbReference>